<name>A0ABQ5CIT5_9ASTR</name>
<feature type="region of interest" description="Disordered" evidence="1">
    <location>
        <begin position="428"/>
        <end position="451"/>
    </location>
</feature>
<dbReference type="PANTHER" id="PTHR33067:SF35">
    <property type="entry name" value="ASPARTIC PEPTIDASE DDI1-TYPE DOMAIN-CONTAINING PROTEIN"/>
    <property type="match status" value="1"/>
</dbReference>
<protein>
    <submittedName>
        <fullName evidence="2">Reverse transcriptase domain-containing protein</fullName>
    </submittedName>
</protein>
<feature type="compositionally biased region" description="Low complexity" evidence="1">
    <location>
        <begin position="428"/>
        <end position="445"/>
    </location>
</feature>
<comment type="caution">
    <text evidence="2">The sequence shown here is derived from an EMBL/GenBank/DDBJ whole genome shotgun (WGS) entry which is preliminary data.</text>
</comment>
<dbReference type="EMBL" id="BQNB010014245">
    <property type="protein sequence ID" value="GJT25858.1"/>
    <property type="molecule type" value="Genomic_DNA"/>
</dbReference>
<keyword evidence="2" id="KW-0695">RNA-directed DNA polymerase</keyword>
<evidence type="ECO:0000256" key="1">
    <source>
        <dbReference type="SAM" id="MobiDB-lite"/>
    </source>
</evidence>
<dbReference type="Gene3D" id="2.40.70.10">
    <property type="entry name" value="Acid Proteases"/>
    <property type="match status" value="1"/>
</dbReference>
<evidence type="ECO:0000313" key="3">
    <source>
        <dbReference type="Proteomes" id="UP001151760"/>
    </source>
</evidence>
<dbReference type="Proteomes" id="UP001151760">
    <property type="component" value="Unassembled WGS sequence"/>
</dbReference>
<gene>
    <name evidence="2" type="ORF">Tco_0895795</name>
</gene>
<dbReference type="PANTHER" id="PTHR33067">
    <property type="entry name" value="RNA-DIRECTED DNA POLYMERASE-RELATED"/>
    <property type="match status" value="1"/>
</dbReference>
<dbReference type="GO" id="GO:0003964">
    <property type="term" value="F:RNA-directed DNA polymerase activity"/>
    <property type="evidence" value="ECO:0007669"/>
    <property type="project" value="UniProtKB-KW"/>
</dbReference>
<evidence type="ECO:0000313" key="2">
    <source>
        <dbReference type="EMBL" id="GJT25858.1"/>
    </source>
</evidence>
<dbReference type="InterPro" id="IPR021109">
    <property type="entry name" value="Peptidase_aspartic_dom_sf"/>
</dbReference>
<dbReference type="CDD" id="cd00303">
    <property type="entry name" value="retropepsin_like"/>
    <property type="match status" value="1"/>
</dbReference>
<proteinExistence type="predicted"/>
<reference evidence="2" key="2">
    <citation type="submission" date="2022-01" db="EMBL/GenBank/DDBJ databases">
        <authorList>
            <person name="Yamashiro T."/>
            <person name="Shiraishi A."/>
            <person name="Satake H."/>
            <person name="Nakayama K."/>
        </authorList>
    </citation>
    <scope>NUCLEOTIDE SEQUENCE</scope>
</reference>
<keyword evidence="3" id="KW-1185">Reference proteome</keyword>
<keyword evidence="2" id="KW-0548">Nucleotidyltransferase</keyword>
<reference evidence="2" key="1">
    <citation type="journal article" date="2022" name="Int. J. Mol. Sci.">
        <title>Draft Genome of Tanacetum Coccineum: Genomic Comparison of Closely Related Tanacetum-Family Plants.</title>
        <authorList>
            <person name="Yamashiro T."/>
            <person name="Shiraishi A."/>
            <person name="Nakayama K."/>
            <person name="Satake H."/>
        </authorList>
    </citation>
    <scope>NUCLEOTIDE SEQUENCE</scope>
</reference>
<sequence>MSNQTNELKNMMASFFQMNTASSSGLGSLPGNTIANPKGELKAITTQSGLVIDGPSVPMPPPFINSKEDERAEETLTDPGLAEYTIKVPPPLVQKAKPTSLKNYVVHKRDPLHPNIPYPSRMHQEKQQEKDEVQIHKFWQMFKQIHVNISLANALILILKYQKMLKSLLSNKEKLLELANTPLNENCSSVILKKLPKKLGGPGKFLIPCGFSELKCKALADLGASINLMLLSVWKKLGLPELISTRMTLELANRAICTPAGIARDVFVPVGKFTFPADFVIVDYESDPRVPLILGRPFLRTARALIDVHGEEMILRDGDERLILNMRHDTSNYSNQPHKESINMIDFCNVSYEDYLEDLFATNHLSGNPTPISDPIVSSSPTLTSLEESDLIWEEFKAYLASDSFPPGSDDTDFDPEGDLRLIEELLNNDPSSPLPLSHNPLSGSTTSSSPDHLLEEFADELALITFPPGNDDLPFDIESDLREIEYLLNLTQGNRFLFSDSDDVDDDLVELESDNDDVYDDPFDSKKIKQRV</sequence>
<keyword evidence="2" id="KW-0808">Transferase</keyword>
<accession>A0ABQ5CIT5</accession>
<organism evidence="2 3">
    <name type="scientific">Tanacetum coccineum</name>
    <dbReference type="NCBI Taxonomy" id="301880"/>
    <lineage>
        <taxon>Eukaryota</taxon>
        <taxon>Viridiplantae</taxon>
        <taxon>Streptophyta</taxon>
        <taxon>Embryophyta</taxon>
        <taxon>Tracheophyta</taxon>
        <taxon>Spermatophyta</taxon>
        <taxon>Magnoliopsida</taxon>
        <taxon>eudicotyledons</taxon>
        <taxon>Gunneridae</taxon>
        <taxon>Pentapetalae</taxon>
        <taxon>asterids</taxon>
        <taxon>campanulids</taxon>
        <taxon>Asterales</taxon>
        <taxon>Asteraceae</taxon>
        <taxon>Asteroideae</taxon>
        <taxon>Anthemideae</taxon>
        <taxon>Anthemidinae</taxon>
        <taxon>Tanacetum</taxon>
    </lineage>
</organism>